<dbReference type="PANTHER" id="PTHR13923">
    <property type="entry name" value="SEC31-RELATED PROTEIN"/>
    <property type="match status" value="1"/>
</dbReference>
<dbReference type="Gene3D" id="1.25.40.1030">
    <property type="match status" value="2"/>
</dbReference>
<gene>
    <name evidence="4" type="ORF">Tco_1093395</name>
</gene>
<keyword evidence="4" id="KW-0548">Nucleotidyltransferase</keyword>
<dbReference type="Proteomes" id="UP001151760">
    <property type="component" value="Unassembled WGS sequence"/>
</dbReference>
<keyword evidence="5" id="KW-1185">Reference proteome</keyword>
<name>A0ABQ5ICJ9_9ASTR</name>
<protein>
    <submittedName>
        <fullName evidence="4">RNA-directed DNA polymerase, eukaryota, reverse transcriptase zinc-binding domain protein</fullName>
    </submittedName>
</protein>
<keyword evidence="2" id="KW-0853">WD repeat</keyword>
<comment type="caution">
    <text evidence="4">The sequence shown here is derived from an EMBL/GenBank/DDBJ whole genome shotgun (WGS) entry which is preliminary data.</text>
</comment>
<keyword evidence="4" id="KW-0808">Transferase</keyword>
<organism evidence="4 5">
    <name type="scientific">Tanacetum coccineum</name>
    <dbReference type="NCBI Taxonomy" id="301880"/>
    <lineage>
        <taxon>Eukaryota</taxon>
        <taxon>Viridiplantae</taxon>
        <taxon>Streptophyta</taxon>
        <taxon>Embryophyta</taxon>
        <taxon>Tracheophyta</taxon>
        <taxon>Spermatophyta</taxon>
        <taxon>Magnoliopsida</taxon>
        <taxon>eudicotyledons</taxon>
        <taxon>Gunneridae</taxon>
        <taxon>Pentapetalae</taxon>
        <taxon>asterids</taxon>
        <taxon>campanulids</taxon>
        <taxon>Asterales</taxon>
        <taxon>Asteraceae</taxon>
        <taxon>Asteroideae</taxon>
        <taxon>Anthemideae</taxon>
        <taxon>Anthemidinae</taxon>
        <taxon>Tanacetum</taxon>
    </lineage>
</organism>
<evidence type="ECO:0000313" key="5">
    <source>
        <dbReference type="Proteomes" id="UP001151760"/>
    </source>
</evidence>
<evidence type="ECO:0000256" key="2">
    <source>
        <dbReference type="ARBA" id="ARBA00022574"/>
    </source>
</evidence>
<evidence type="ECO:0000256" key="3">
    <source>
        <dbReference type="ARBA" id="ARBA00022737"/>
    </source>
</evidence>
<dbReference type="EMBL" id="BQNB010020621">
    <property type="protein sequence ID" value="GJT97877.1"/>
    <property type="molecule type" value="Genomic_DNA"/>
</dbReference>
<dbReference type="PANTHER" id="PTHR13923:SF11">
    <property type="entry name" value="SECRETORY 31, ISOFORM D"/>
    <property type="match status" value="1"/>
</dbReference>
<dbReference type="InterPro" id="IPR040251">
    <property type="entry name" value="SEC31-like"/>
</dbReference>
<reference evidence="4" key="2">
    <citation type="submission" date="2022-01" db="EMBL/GenBank/DDBJ databases">
        <authorList>
            <person name="Yamashiro T."/>
            <person name="Shiraishi A."/>
            <person name="Satake H."/>
            <person name="Nakayama K."/>
        </authorList>
    </citation>
    <scope>NUCLEOTIDE SEQUENCE</scope>
</reference>
<evidence type="ECO:0000256" key="1">
    <source>
        <dbReference type="ARBA" id="ARBA00022448"/>
    </source>
</evidence>
<sequence>MEWHSQGRSRFSVSYLVIASMIKTLENSRFGLKLITEHPDQEKLQSKKVKLEAIGYKFRNVSLQWHGVPMIALICLPVPKMTALYYGTLILPSWDQLNFDVPALDPKLHGVLCEHPYFMGKLVFITLRLVLDTVLVRTQVDVHGFVTEHSIGSSSSEFEAAMHSGDRSLLRLLCDQKTQESESEDEKQHGDSLSYKMIPLRILVSRSLDRIVEAKEGLYGEDFFNNFRSPKSDTPASSFNNNFVAEESVPVLEEPIAEHDLQNGNDDFFDDAIQRALVVGDYKGAVAQCIAANKMADALVIAHVIAAMDLMEKTVVLALAMRQQRLSASLCKLIEKYAEILASTGLLSTAMEYLKLYFMCSSPGPVPPPPFVVPTRCPIWLPQDVTPTPPAPSPASPPTLLKLDNVSNVHDIRKPGKVPMAVRAMTGGDDIDTLNENSIDRCASLLDLKDPDGDDLSDIDDFDDFNMIMQQVQSEQQQEEEAEREFFLSSKKNGGLGVSSFYAINRGLLFKWVWRFITQDASLWYRLIKAIHGVRGVTNNHSSLKRASPWTDLVRDFISLNHKDFFALESRKDITVAEKLRQSCYDFSFRRSPREGLEKVQYNGLCSMISDISLPNMSDRWFWSLDGSGEFSVRSVCCLIDDVFLPKSDTPTTWVKLIPIKVNVLA</sequence>
<proteinExistence type="predicted"/>
<dbReference type="GO" id="GO:0003964">
    <property type="term" value="F:RNA-directed DNA polymerase activity"/>
    <property type="evidence" value="ECO:0007669"/>
    <property type="project" value="UniProtKB-KW"/>
</dbReference>
<accession>A0ABQ5ICJ9</accession>
<evidence type="ECO:0000313" key="4">
    <source>
        <dbReference type="EMBL" id="GJT97877.1"/>
    </source>
</evidence>
<keyword evidence="1" id="KW-0813">Transport</keyword>
<keyword evidence="4" id="KW-0695">RNA-directed DNA polymerase</keyword>
<keyword evidence="3" id="KW-0677">Repeat</keyword>
<reference evidence="4" key="1">
    <citation type="journal article" date="2022" name="Int. J. Mol. Sci.">
        <title>Draft Genome of Tanacetum Coccineum: Genomic Comparison of Closely Related Tanacetum-Family Plants.</title>
        <authorList>
            <person name="Yamashiro T."/>
            <person name="Shiraishi A."/>
            <person name="Nakayama K."/>
            <person name="Satake H."/>
        </authorList>
    </citation>
    <scope>NUCLEOTIDE SEQUENCE</scope>
</reference>